<keyword evidence="1" id="KW-0812">Transmembrane</keyword>
<dbReference type="KEGG" id="bacg:D2962_15060"/>
<evidence type="ECO:0000313" key="2">
    <source>
        <dbReference type="EMBL" id="AYO31739.1"/>
    </source>
</evidence>
<gene>
    <name evidence="2" type="ORF">D2962_15060</name>
</gene>
<accession>A0A3G2R8L8</accession>
<dbReference type="EMBL" id="CP033169">
    <property type="protein sequence ID" value="AYO31739.1"/>
    <property type="molecule type" value="Genomic_DNA"/>
</dbReference>
<keyword evidence="1" id="KW-1133">Transmembrane helix</keyword>
<proteinExistence type="predicted"/>
<dbReference type="RefSeq" id="WP_120767455.1">
    <property type="nucleotide sequence ID" value="NZ_CP033169.1"/>
</dbReference>
<reference evidence="2 3" key="1">
    <citation type="submission" date="2018-10" db="EMBL/GenBank/DDBJ databases">
        <authorList>
            <person name="Zhang X."/>
        </authorList>
    </citation>
    <scope>NUCLEOTIDE SEQUENCE [LARGE SCALE GENOMIC DNA]</scope>
    <source>
        <strain evidence="2 3">SK-G1</strain>
    </source>
</reference>
<feature type="transmembrane region" description="Helical" evidence="1">
    <location>
        <begin position="74"/>
        <end position="92"/>
    </location>
</feature>
<dbReference type="Proteomes" id="UP000280960">
    <property type="component" value="Chromosome"/>
</dbReference>
<evidence type="ECO:0000256" key="1">
    <source>
        <dbReference type="SAM" id="Phobius"/>
    </source>
</evidence>
<feature type="transmembrane region" description="Helical" evidence="1">
    <location>
        <begin position="46"/>
        <end position="68"/>
    </location>
</feature>
<feature type="transmembrane region" description="Helical" evidence="1">
    <location>
        <begin position="6"/>
        <end position="26"/>
    </location>
</feature>
<organism evidence="2 3">
    <name type="scientific">Biomaibacter acetigenes</name>
    <dbReference type="NCBI Taxonomy" id="2316383"/>
    <lineage>
        <taxon>Bacteria</taxon>
        <taxon>Bacillati</taxon>
        <taxon>Bacillota</taxon>
        <taxon>Clostridia</taxon>
        <taxon>Thermosediminibacterales</taxon>
        <taxon>Tepidanaerobacteraceae</taxon>
        <taxon>Biomaibacter</taxon>
    </lineage>
</organism>
<protein>
    <submittedName>
        <fullName evidence="2">ECF transporter S component</fullName>
    </submittedName>
</protein>
<sequence length="165" mass="17162">MNTKNLVTGALLTALSIIIPVSFGAYLKIYIPPFSATLASHVPTMLAFLISPTVAVMVGLGSALGFLIMLPPVIAARATIHAIFGLVGALLVKRGLSFEKALILTAPIHAIGEAIVVIPFGFNLYTALVVVGIGTLIHHFLDSAISVVLAKTVLSGFIHPGKIKA</sequence>
<keyword evidence="1" id="KW-0472">Membrane</keyword>
<name>A0A3G2R8L8_9FIRM</name>
<evidence type="ECO:0000313" key="3">
    <source>
        <dbReference type="Proteomes" id="UP000280960"/>
    </source>
</evidence>
<dbReference type="AlphaFoldDB" id="A0A3G2R8L8"/>
<keyword evidence="3" id="KW-1185">Reference proteome</keyword>